<organism evidence="2 3">
    <name type="scientific">Carya illinoinensis</name>
    <name type="common">Pecan</name>
    <dbReference type="NCBI Taxonomy" id="32201"/>
    <lineage>
        <taxon>Eukaryota</taxon>
        <taxon>Viridiplantae</taxon>
        <taxon>Streptophyta</taxon>
        <taxon>Embryophyta</taxon>
        <taxon>Tracheophyta</taxon>
        <taxon>Spermatophyta</taxon>
        <taxon>Magnoliopsida</taxon>
        <taxon>eudicotyledons</taxon>
        <taxon>Gunneridae</taxon>
        <taxon>Pentapetalae</taxon>
        <taxon>rosids</taxon>
        <taxon>fabids</taxon>
        <taxon>Fagales</taxon>
        <taxon>Juglandaceae</taxon>
        <taxon>Carya</taxon>
    </lineage>
</organism>
<name>A0A922E6W5_CARIL</name>
<dbReference type="AlphaFoldDB" id="A0A922E6W5"/>
<sequence length="104" mass="12191">MGCPTNCINQLFHPKKISSYYPHLARRHLQTPKQNHRQHSRKSTQSRNPQHNPQQNLPLSYPISPKYLLRRPLKQVWSILHNGNSTNFLLRACQQTVVSFPANR</sequence>
<comment type="caution">
    <text evidence="2">The sequence shown here is derived from an EMBL/GenBank/DDBJ whole genome shotgun (WGS) entry which is preliminary data.</text>
</comment>
<feature type="region of interest" description="Disordered" evidence="1">
    <location>
        <begin position="22"/>
        <end position="61"/>
    </location>
</feature>
<feature type="compositionally biased region" description="Polar residues" evidence="1">
    <location>
        <begin position="45"/>
        <end position="58"/>
    </location>
</feature>
<evidence type="ECO:0000313" key="2">
    <source>
        <dbReference type="EMBL" id="KAG6696288.1"/>
    </source>
</evidence>
<accession>A0A922E6W5</accession>
<protein>
    <submittedName>
        <fullName evidence="2">Uncharacterized protein</fullName>
    </submittedName>
</protein>
<evidence type="ECO:0000313" key="3">
    <source>
        <dbReference type="Proteomes" id="UP000811246"/>
    </source>
</evidence>
<dbReference type="EMBL" id="CM031833">
    <property type="protein sequence ID" value="KAG6696288.1"/>
    <property type="molecule type" value="Genomic_DNA"/>
</dbReference>
<proteinExistence type="predicted"/>
<dbReference type="Proteomes" id="UP000811246">
    <property type="component" value="Chromosome 9"/>
</dbReference>
<evidence type="ECO:0000256" key="1">
    <source>
        <dbReference type="SAM" id="MobiDB-lite"/>
    </source>
</evidence>
<gene>
    <name evidence="2" type="ORF">I3842_09G140900</name>
</gene>
<reference evidence="2" key="1">
    <citation type="submission" date="2021-01" db="EMBL/GenBank/DDBJ databases">
        <authorList>
            <person name="Lovell J.T."/>
            <person name="Bentley N."/>
            <person name="Bhattarai G."/>
            <person name="Jenkins J.W."/>
            <person name="Sreedasyam A."/>
            <person name="Alarcon Y."/>
            <person name="Bock C."/>
            <person name="Boston L."/>
            <person name="Carlson J."/>
            <person name="Cervantes K."/>
            <person name="Clermont K."/>
            <person name="Krom N."/>
            <person name="Kubenka K."/>
            <person name="Mamidi S."/>
            <person name="Mattison C."/>
            <person name="Monteros M."/>
            <person name="Pisani C."/>
            <person name="Plott C."/>
            <person name="Rajasekar S."/>
            <person name="Rhein H.S."/>
            <person name="Rohla C."/>
            <person name="Song M."/>
            <person name="Hilaire R.S."/>
            <person name="Shu S."/>
            <person name="Wells L."/>
            <person name="Wang X."/>
            <person name="Webber J."/>
            <person name="Heerema R.J."/>
            <person name="Klein P."/>
            <person name="Conner P."/>
            <person name="Grauke L."/>
            <person name="Grimwood J."/>
            <person name="Schmutz J."/>
            <person name="Randall J.J."/>
        </authorList>
    </citation>
    <scope>NUCLEOTIDE SEQUENCE</scope>
    <source>
        <tissue evidence="2">Leaf</tissue>
    </source>
</reference>
<feature type="compositionally biased region" description="Basic residues" evidence="1">
    <location>
        <begin position="24"/>
        <end position="44"/>
    </location>
</feature>